<dbReference type="PANTHER" id="PTHR30632">
    <property type="entry name" value="MOLYBDATE-BINDING PERIPLASMIC PROTEIN"/>
    <property type="match status" value="1"/>
</dbReference>
<organism evidence="6 7">
    <name type="scientific">Demequina activiva</name>
    <dbReference type="NCBI Taxonomy" id="1582364"/>
    <lineage>
        <taxon>Bacteria</taxon>
        <taxon>Bacillati</taxon>
        <taxon>Actinomycetota</taxon>
        <taxon>Actinomycetes</taxon>
        <taxon>Micrococcales</taxon>
        <taxon>Demequinaceae</taxon>
        <taxon>Demequina</taxon>
    </lineage>
</organism>
<dbReference type="Gene3D" id="3.40.190.10">
    <property type="entry name" value="Periplasmic binding protein-like II"/>
    <property type="match status" value="2"/>
</dbReference>
<feature type="binding site" evidence="4">
    <location>
        <position position="64"/>
    </location>
    <ligand>
        <name>molybdate</name>
        <dbReference type="ChEBI" id="CHEBI:36264"/>
    </ligand>
</feature>
<feature type="chain" id="PRO_5036904197" evidence="5">
    <location>
        <begin position="24"/>
        <end position="246"/>
    </location>
</feature>
<evidence type="ECO:0000256" key="1">
    <source>
        <dbReference type="ARBA" id="ARBA00009175"/>
    </source>
</evidence>
<dbReference type="InterPro" id="IPR050682">
    <property type="entry name" value="ModA/WtpA"/>
</dbReference>
<evidence type="ECO:0000256" key="4">
    <source>
        <dbReference type="PIRSR" id="PIRSR004846-1"/>
    </source>
</evidence>
<dbReference type="InterPro" id="IPR005950">
    <property type="entry name" value="ModA"/>
</dbReference>
<dbReference type="PROSITE" id="PS51257">
    <property type="entry name" value="PROKAR_LIPOPROTEIN"/>
    <property type="match status" value="1"/>
</dbReference>
<gene>
    <name evidence="6" type="primary">modA</name>
    <name evidence="6" type="ORF">Dac01nite_17970</name>
</gene>
<evidence type="ECO:0000313" key="6">
    <source>
        <dbReference type="EMBL" id="GIG55045.1"/>
    </source>
</evidence>
<feature type="binding site" evidence="4">
    <location>
        <position position="36"/>
    </location>
    <ligand>
        <name>molybdate</name>
        <dbReference type="ChEBI" id="CHEBI:36264"/>
    </ligand>
</feature>
<proteinExistence type="inferred from homology"/>
<sequence length="246" mass="24169">MSRAAAAVAAAAVAVGLTGCASADARHELTVYAAASLTEPFGELEAGFEAAHPDVEVTVVHGGSSSLAAQILEGAPADVFASADEAQMRVAAPEISGEPVVFATNTLTIAVPRGNPAGIAGLDDLADGSVVSVICAPQVPCGAATLTLAQSAGLTLRPASQEGSVTDVLGKVATGQADAGVVYATDVLREPAVAAVDIDGAHAVISRYPIATTARAEDSALAGAFVDYVTGPHGRALLADAGFGAP</sequence>
<evidence type="ECO:0000256" key="3">
    <source>
        <dbReference type="ARBA" id="ARBA00022729"/>
    </source>
</evidence>
<reference evidence="6" key="1">
    <citation type="submission" date="2021-01" db="EMBL/GenBank/DDBJ databases">
        <title>Whole genome shotgun sequence of Demequina activiva NBRC 110675.</title>
        <authorList>
            <person name="Komaki H."/>
            <person name="Tamura T."/>
        </authorList>
    </citation>
    <scope>NUCLEOTIDE SEQUENCE</scope>
    <source>
        <strain evidence="6">NBRC 110675</strain>
    </source>
</reference>
<dbReference type="RefSeq" id="WP_239066599.1">
    <property type="nucleotide sequence ID" value="NZ_BONR01000004.1"/>
</dbReference>
<comment type="similarity">
    <text evidence="1">Belongs to the bacterial solute-binding protein ModA family.</text>
</comment>
<dbReference type="Proteomes" id="UP000652354">
    <property type="component" value="Unassembled WGS sequence"/>
</dbReference>
<feature type="binding site" evidence="4">
    <location>
        <position position="183"/>
    </location>
    <ligand>
        <name>molybdate</name>
        <dbReference type="ChEBI" id="CHEBI:36264"/>
    </ligand>
</feature>
<dbReference type="PIRSF" id="PIRSF004846">
    <property type="entry name" value="ModA"/>
    <property type="match status" value="1"/>
</dbReference>
<dbReference type="GO" id="GO:0046872">
    <property type="term" value="F:metal ion binding"/>
    <property type="evidence" value="ECO:0007669"/>
    <property type="project" value="UniProtKB-KW"/>
</dbReference>
<keyword evidence="4" id="KW-0500">Molybdenum</keyword>
<dbReference type="SUPFAM" id="SSF53850">
    <property type="entry name" value="Periplasmic binding protein-like II"/>
    <property type="match status" value="1"/>
</dbReference>
<feature type="binding site" evidence="4">
    <location>
        <position position="165"/>
    </location>
    <ligand>
        <name>molybdate</name>
        <dbReference type="ChEBI" id="CHEBI:36264"/>
    </ligand>
</feature>
<protein>
    <submittedName>
        <fullName evidence="6">Molybdate-binding protein</fullName>
    </submittedName>
</protein>
<dbReference type="NCBIfam" id="TIGR01256">
    <property type="entry name" value="modA"/>
    <property type="match status" value="1"/>
</dbReference>
<keyword evidence="2 4" id="KW-0479">Metal-binding</keyword>
<accession>A0A919UKJ7</accession>
<keyword evidence="3 5" id="KW-0732">Signal</keyword>
<evidence type="ECO:0000313" key="7">
    <source>
        <dbReference type="Proteomes" id="UP000652354"/>
    </source>
</evidence>
<name>A0A919UKJ7_9MICO</name>
<evidence type="ECO:0000256" key="5">
    <source>
        <dbReference type="SAM" id="SignalP"/>
    </source>
</evidence>
<dbReference type="PANTHER" id="PTHR30632:SF0">
    <property type="entry name" value="SULFATE-BINDING PROTEIN"/>
    <property type="match status" value="1"/>
</dbReference>
<dbReference type="GO" id="GO:0015689">
    <property type="term" value="P:molybdate ion transport"/>
    <property type="evidence" value="ECO:0007669"/>
    <property type="project" value="InterPro"/>
</dbReference>
<dbReference type="EMBL" id="BONR01000004">
    <property type="protein sequence ID" value="GIG55045.1"/>
    <property type="molecule type" value="Genomic_DNA"/>
</dbReference>
<comment type="caution">
    <text evidence="6">The sequence shown here is derived from an EMBL/GenBank/DDBJ whole genome shotgun (WGS) entry which is preliminary data.</text>
</comment>
<dbReference type="Pfam" id="PF13531">
    <property type="entry name" value="SBP_bac_11"/>
    <property type="match status" value="1"/>
</dbReference>
<feature type="signal peptide" evidence="5">
    <location>
        <begin position="1"/>
        <end position="23"/>
    </location>
</feature>
<evidence type="ECO:0000256" key="2">
    <source>
        <dbReference type="ARBA" id="ARBA00022723"/>
    </source>
</evidence>
<keyword evidence="7" id="KW-1185">Reference proteome</keyword>
<dbReference type="GO" id="GO:0030973">
    <property type="term" value="F:molybdate ion binding"/>
    <property type="evidence" value="ECO:0007669"/>
    <property type="project" value="TreeGrafter"/>
</dbReference>
<dbReference type="AlphaFoldDB" id="A0A919UKJ7"/>